<dbReference type="GO" id="GO:0032259">
    <property type="term" value="P:methylation"/>
    <property type="evidence" value="ECO:0007669"/>
    <property type="project" value="UniProtKB-KW"/>
</dbReference>
<dbReference type="SUPFAM" id="SSF53335">
    <property type="entry name" value="S-adenosyl-L-methionine-dependent methyltransferases"/>
    <property type="match status" value="1"/>
</dbReference>
<organism evidence="1 2">
    <name type="scientific">Candidatus Cryptobacteroides faecipullorum</name>
    <dbReference type="NCBI Taxonomy" id="2840764"/>
    <lineage>
        <taxon>Bacteria</taxon>
        <taxon>Pseudomonadati</taxon>
        <taxon>Bacteroidota</taxon>
        <taxon>Bacteroidia</taxon>
        <taxon>Bacteroidales</taxon>
        <taxon>Candidatus Cryptobacteroides</taxon>
    </lineage>
</organism>
<dbReference type="GO" id="GO:0003676">
    <property type="term" value="F:nucleic acid binding"/>
    <property type="evidence" value="ECO:0007669"/>
    <property type="project" value="InterPro"/>
</dbReference>
<dbReference type="PROSITE" id="PS00092">
    <property type="entry name" value="N6_MTASE"/>
    <property type="match status" value="1"/>
</dbReference>
<dbReference type="EMBL" id="JADIMH010000015">
    <property type="protein sequence ID" value="MBO8466762.1"/>
    <property type="molecule type" value="Genomic_DNA"/>
</dbReference>
<keyword evidence="1" id="KW-0808">Transferase</keyword>
<evidence type="ECO:0000313" key="1">
    <source>
        <dbReference type="EMBL" id="MBO8466762.1"/>
    </source>
</evidence>
<protein>
    <submittedName>
        <fullName evidence="1">SAM-dependent methyltransferase</fullName>
    </submittedName>
</protein>
<dbReference type="InterPro" id="IPR050210">
    <property type="entry name" value="tRNA_Adenine-N(6)_MTase"/>
</dbReference>
<gene>
    <name evidence="1" type="ORF">IAB99_03240</name>
</gene>
<name>A0A9D9I6E0_9BACT</name>
<keyword evidence="1" id="KW-0489">Methyltransferase</keyword>
<reference evidence="1" key="2">
    <citation type="journal article" date="2021" name="PeerJ">
        <title>Extensive microbial diversity within the chicken gut microbiome revealed by metagenomics and culture.</title>
        <authorList>
            <person name="Gilroy R."/>
            <person name="Ravi A."/>
            <person name="Getino M."/>
            <person name="Pursley I."/>
            <person name="Horton D.L."/>
            <person name="Alikhan N.F."/>
            <person name="Baker D."/>
            <person name="Gharbi K."/>
            <person name="Hall N."/>
            <person name="Watson M."/>
            <person name="Adriaenssens E.M."/>
            <person name="Foster-Nyarko E."/>
            <person name="Jarju S."/>
            <person name="Secka A."/>
            <person name="Antonio M."/>
            <person name="Oren A."/>
            <person name="Chaudhuri R.R."/>
            <person name="La Ragione R."/>
            <person name="Hildebrand F."/>
            <person name="Pallen M.J."/>
        </authorList>
    </citation>
    <scope>NUCLEOTIDE SEQUENCE</scope>
    <source>
        <strain evidence="1">B1-15692</strain>
    </source>
</reference>
<dbReference type="PANTHER" id="PTHR47739">
    <property type="entry name" value="TRNA1(VAL) (ADENINE(37)-N6)-METHYLTRANSFERASE"/>
    <property type="match status" value="1"/>
</dbReference>
<accession>A0A9D9I6E0</accession>
<dbReference type="CDD" id="cd02440">
    <property type="entry name" value="AdoMet_MTases"/>
    <property type="match status" value="1"/>
</dbReference>
<reference evidence="1" key="1">
    <citation type="submission" date="2020-10" db="EMBL/GenBank/DDBJ databases">
        <authorList>
            <person name="Gilroy R."/>
        </authorList>
    </citation>
    <scope>NUCLEOTIDE SEQUENCE</scope>
    <source>
        <strain evidence="1">B1-15692</strain>
    </source>
</reference>
<comment type="caution">
    <text evidence="1">The sequence shown here is derived from an EMBL/GenBank/DDBJ whole genome shotgun (WGS) entry which is preliminary data.</text>
</comment>
<dbReference type="Gene3D" id="3.40.50.150">
    <property type="entry name" value="Vaccinia Virus protein VP39"/>
    <property type="match status" value="1"/>
</dbReference>
<sequence>MGEFRFKRFTVKNERSAMKVNTDGVLLGALMTLDRTDRNLLDVGTGTGTIALMAAQRLSDMPDAGTSFRIGAIDIDGPSAFEAAENFARSPWSSMLAADNLSLSAFSERMEVSCREMREKDGNAGDPSAFDLVFSNPPYFESELKSPDSRRREARHSESMSYREILHFSARWLSPCGRCSMILPSETETDLCRYARMCGLFPFRIVRIRTVPSKPPRRAVVEFSRTRCGEIAEELVTIQEQGRYTERYTDLMSPFYLKV</sequence>
<dbReference type="InterPro" id="IPR029063">
    <property type="entry name" value="SAM-dependent_MTases_sf"/>
</dbReference>
<dbReference type="PANTHER" id="PTHR47739:SF1">
    <property type="entry name" value="TRNA1(VAL) (ADENINE(37)-N6)-METHYLTRANSFERASE"/>
    <property type="match status" value="1"/>
</dbReference>
<dbReference type="InterPro" id="IPR002052">
    <property type="entry name" value="DNA_methylase_N6_adenine_CS"/>
</dbReference>
<evidence type="ECO:0000313" key="2">
    <source>
        <dbReference type="Proteomes" id="UP000823660"/>
    </source>
</evidence>
<dbReference type="GO" id="GO:0008168">
    <property type="term" value="F:methyltransferase activity"/>
    <property type="evidence" value="ECO:0007669"/>
    <property type="project" value="UniProtKB-KW"/>
</dbReference>
<dbReference type="AlphaFoldDB" id="A0A9D9I6E0"/>
<proteinExistence type="predicted"/>
<dbReference type="Proteomes" id="UP000823660">
    <property type="component" value="Unassembled WGS sequence"/>
</dbReference>